<proteinExistence type="predicted"/>
<dbReference type="EMBL" id="JAPMOS010000110">
    <property type="protein sequence ID" value="KAJ4455368.1"/>
    <property type="molecule type" value="Genomic_DNA"/>
</dbReference>
<keyword evidence="2" id="KW-1185">Reference proteome</keyword>
<accession>A0ABQ8U7Q5</accession>
<organism evidence="1 2">
    <name type="scientific">Paratrimastix pyriformis</name>
    <dbReference type="NCBI Taxonomy" id="342808"/>
    <lineage>
        <taxon>Eukaryota</taxon>
        <taxon>Metamonada</taxon>
        <taxon>Preaxostyla</taxon>
        <taxon>Paratrimastigidae</taxon>
        <taxon>Paratrimastix</taxon>
    </lineage>
</organism>
<reference evidence="1" key="1">
    <citation type="journal article" date="2022" name="bioRxiv">
        <title>Genomics of Preaxostyla Flagellates Illuminates Evolutionary Transitions and the Path Towards Mitochondrial Loss.</title>
        <authorList>
            <person name="Novak L.V.F."/>
            <person name="Treitli S.C."/>
            <person name="Pyrih J."/>
            <person name="Halakuc P."/>
            <person name="Pipaliya S.V."/>
            <person name="Vacek V."/>
            <person name="Brzon O."/>
            <person name="Soukal P."/>
            <person name="Eme L."/>
            <person name="Dacks J.B."/>
            <person name="Karnkowska A."/>
            <person name="Elias M."/>
            <person name="Hampl V."/>
        </authorList>
    </citation>
    <scope>NUCLEOTIDE SEQUENCE</scope>
    <source>
        <strain evidence="1">RCP-MX</strain>
    </source>
</reference>
<name>A0ABQ8U7Q5_9EUKA</name>
<evidence type="ECO:0000313" key="1">
    <source>
        <dbReference type="EMBL" id="KAJ4455368.1"/>
    </source>
</evidence>
<protein>
    <submittedName>
        <fullName evidence="1">Uncharacterized protein</fullName>
    </submittedName>
</protein>
<comment type="caution">
    <text evidence="1">The sequence shown here is derived from an EMBL/GenBank/DDBJ whole genome shotgun (WGS) entry which is preliminary data.</text>
</comment>
<dbReference type="Proteomes" id="UP001141327">
    <property type="component" value="Unassembled WGS sequence"/>
</dbReference>
<gene>
    <name evidence="1" type="ORF">PAPYR_9706</name>
</gene>
<sequence length="186" mass="18367">MSPWMRPPPNKPVATLAGHAATVTFSGATTFTAVATVASGDAQGNVTYTLRGMYDLLGNQQAMTVITGTLGAVFDSVAPSLTAVTGASNHAGRPTFAVVGDQVTLTLQADETIDATTLPVVTLAGRSATVQAGTSPTTVVTAILTLLGSDTTGSIGYTVGGSLCDLAGNCNGALSPASGSTGVTFA</sequence>
<evidence type="ECO:0000313" key="2">
    <source>
        <dbReference type="Proteomes" id="UP001141327"/>
    </source>
</evidence>